<sequence>MVRREVSVWRDGDTWLVAARSPFESGVYFEDGWLQQIEGAAPDPAVLGAAVRAGLEHSTSRGRLPFSVRTAWKEMGLPAQALGYGTRHALERAGVLLVEVTLKQEQLRVTPMRNEGAGRGYAGDHAAPATVVERCGLDSESDAGLFVSPADASVIDSSIGTVVAQAMATSADLTGS</sequence>
<evidence type="ECO:0000313" key="2">
    <source>
        <dbReference type="Proteomes" id="UP001056455"/>
    </source>
</evidence>
<name>A0ABY4YXC2_9MICO</name>
<evidence type="ECO:0000313" key="1">
    <source>
        <dbReference type="EMBL" id="USQ81400.1"/>
    </source>
</evidence>
<reference evidence="1" key="1">
    <citation type="submission" date="2022-06" db="EMBL/GenBank/DDBJ databases">
        <title>Ornithinimicrobium HY1793.</title>
        <authorList>
            <person name="Huang Y."/>
        </authorList>
    </citation>
    <scope>NUCLEOTIDE SEQUENCE</scope>
    <source>
        <strain evidence="1">HY1793</strain>
    </source>
</reference>
<organism evidence="1 2">
    <name type="scientific">Ornithinimicrobium faecis</name>
    <dbReference type="NCBI Taxonomy" id="2934158"/>
    <lineage>
        <taxon>Bacteria</taxon>
        <taxon>Bacillati</taxon>
        <taxon>Actinomycetota</taxon>
        <taxon>Actinomycetes</taxon>
        <taxon>Micrococcales</taxon>
        <taxon>Ornithinimicrobiaceae</taxon>
        <taxon>Ornithinimicrobium</taxon>
    </lineage>
</organism>
<proteinExistence type="predicted"/>
<accession>A0ABY4YXC2</accession>
<gene>
    <name evidence="1" type="ORF">NF556_07055</name>
</gene>
<keyword evidence="2" id="KW-1185">Reference proteome</keyword>
<dbReference type="RefSeq" id="WP_252594852.1">
    <property type="nucleotide sequence ID" value="NZ_CP099489.1"/>
</dbReference>
<dbReference type="Proteomes" id="UP001056455">
    <property type="component" value="Chromosome"/>
</dbReference>
<dbReference type="EMBL" id="CP099489">
    <property type="protein sequence ID" value="USQ81400.1"/>
    <property type="molecule type" value="Genomic_DNA"/>
</dbReference>
<protein>
    <submittedName>
        <fullName evidence="1">Uncharacterized protein</fullName>
    </submittedName>
</protein>